<dbReference type="RefSeq" id="XP_017786262.1">
    <property type="nucleotide sequence ID" value="XM_017930773.1"/>
</dbReference>
<dbReference type="Proteomes" id="UP000695000">
    <property type="component" value="Unplaced"/>
</dbReference>
<proteinExistence type="predicted"/>
<sequence length="424" mass="49485">MVLMNYLECLCKGLLVEMIENSLSYLEDHGSMICLQSPFSRPPQIPATPGFDFNEALENLFPLTDMICVHLEYQDLLSVSDISDTWKISAKKELSKRDKISWICLNGSQIEMSDNFKEMDRRNSLFFYAFPNLVLNKEVCMHKDEAESMPFYAFLDEHIMRQHKYSKNYACISVKDIPLCEIGKKKTKLSTYYCIGVMFPVIPNIRILKFYYKLNPATNIKDILRNDEVVKALIVFGITNPKKELKKLNKDLRAWQGDTFALGGGLVWGINVISPHRQSFVMPSSLYCIAFVEENRFDHTFFSATAIIRESHSFEFRLNSFQQSVEHREQSVMFRFCCIEKIENLEDKLIRYYFPNIVLIPMRVNGEIGYDYNWRYSKTPKPVFNHRDGSGFCLEYTTVLVYLTWGDLVKPQKGPRPKELDEMF</sequence>
<organism evidence="1 3">
    <name type="scientific">Nicrophorus vespilloides</name>
    <name type="common">Boreal carrion beetle</name>
    <dbReference type="NCBI Taxonomy" id="110193"/>
    <lineage>
        <taxon>Eukaryota</taxon>
        <taxon>Metazoa</taxon>
        <taxon>Ecdysozoa</taxon>
        <taxon>Arthropoda</taxon>
        <taxon>Hexapoda</taxon>
        <taxon>Insecta</taxon>
        <taxon>Pterygota</taxon>
        <taxon>Neoptera</taxon>
        <taxon>Endopterygota</taxon>
        <taxon>Coleoptera</taxon>
        <taxon>Polyphaga</taxon>
        <taxon>Staphyliniformia</taxon>
        <taxon>Silphidae</taxon>
        <taxon>Nicrophorinae</taxon>
        <taxon>Nicrophorus</taxon>
    </lineage>
</organism>
<accession>A0ABM1NHG3</accession>
<name>A0ABM1NHG3_NICVS</name>
<keyword evidence="1" id="KW-1185">Reference proteome</keyword>
<evidence type="ECO:0000313" key="1">
    <source>
        <dbReference type="Proteomes" id="UP000695000"/>
    </source>
</evidence>
<evidence type="ECO:0000313" key="3">
    <source>
        <dbReference type="RefSeq" id="XP_017786263.1"/>
    </source>
</evidence>
<reference evidence="2 3" key="1">
    <citation type="submission" date="2025-05" db="UniProtKB">
        <authorList>
            <consortium name="RefSeq"/>
        </authorList>
    </citation>
    <scope>IDENTIFICATION</scope>
    <source>
        <tissue evidence="2 3">Whole Larva</tissue>
    </source>
</reference>
<gene>
    <name evidence="2 3" type="primary">LOC108569276</name>
</gene>
<dbReference type="GeneID" id="108569276"/>
<evidence type="ECO:0000313" key="2">
    <source>
        <dbReference type="RefSeq" id="XP_017786262.1"/>
    </source>
</evidence>
<dbReference type="RefSeq" id="XP_017786263.1">
    <property type="nucleotide sequence ID" value="XM_017930774.1"/>
</dbReference>
<protein>
    <submittedName>
        <fullName evidence="2 3">Uncharacterized protein LOC108569276</fullName>
    </submittedName>
</protein>